<dbReference type="Gene3D" id="1.10.357.10">
    <property type="entry name" value="Tetracycline Repressor, domain 2"/>
    <property type="match status" value="1"/>
</dbReference>
<dbReference type="InterPro" id="IPR049445">
    <property type="entry name" value="TetR_SbtR-like_C"/>
</dbReference>
<evidence type="ECO:0000313" key="7">
    <source>
        <dbReference type="EMBL" id="SJZ31611.1"/>
    </source>
</evidence>
<evidence type="ECO:0000256" key="3">
    <source>
        <dbReference type="ARBA" id="ARBA00023163"/>
    </source>
</evidence>
<evidence type="ECO:0000259" key="6">
    <source>
        <dbReference type="PROSITE" id="PS50977"/>
    </source>
</evidence>
<dbReference type="GO" id="GO:0003700">
    <property type="term" value="F:DNA-binding transcription factor activity"/>
    <property type="evidence" value="ECO:0007669"/>
    <property type="project" value="TreeGrafter"/>
</dbReference>
<dbReference type="Pfam" id="PF21597">
    <property type="entry name" value="TetR_C_43"/>
    <property type="match status" value="1"/>
</dbReference>
<accession>A0A1T4JN99</accession>
<feature type="compositionally biased region" description="Basic and acidic residues" evidence="5">
    <location>
        <begin position="10"/>
        <end position="22"/>
    </location>
</feature>
<keyword evidence="2 4" id="KW-0238">DNA-binding</keyword>
<evidence type="ECO:0000256" key="1">
    <source>
        <dbReference type="ARBA" id="ARBA00023015"/>
    </source>
</evidence>
<evidence type="ECO:0000313" key="8">
    <source>
        <dbReference type="Proteomes" id="UP000190092"/>
    </source>
</evidence>
<feature type="domain" description="HTH tetR-type" evidence="6">
    <location>
        <begin position="20"/>
        <end position="79"/>
    </location>
</feature>
<dbReference type="AlphaFoldDB" id="A0A1T4JN99"/>
<dbReference type="InterPro" id="IPR050109">
    <property type="entry name" value="HTH-type_TetR-like_transc_reg"/>
</dbReference>
<protein>
    <submittedName>
        <fullName evidence="7">Transcriptional regulator, TetR family</fullName>
    </submittedName>
</protein>
<feature type="region of interest" description="Disordered" evidence="5">
    <location>
        <begin position="1"/>
        <end position="22"/>
    </location>
</feature>
<reference evidence="8" key="1">
    <citation type="submission" date="2017-02" db="EMBL/GenBank/DDBJ databases">
        <authorList>
            <person name="Varghese N."/>
            <person name="Submissions S."/>
        </authorList>
    </citation>
    <scope>NUCLEOTIDE SEQUENCE [LARGE SCALE GENOMIC DNA]</scope>
    <source>
        <strain evidence="8">ATCC 27094</strain>
    </source>
</reference>
<evidence type="ECO:0000256" key="4">
    <source>
        <dbReference type="PROSITE-ProRule" id="PRU00335"/>
    </source>
</evidence>
<keyword evidence="8" id="KW-1185">Reference proteome</keyword>
<dbReference type="EMBL" id="FUWJ01000001">
    <property type="protein sequence ID" value="SJZ31611.1"/>
    <property type="molecule type" value="Genomic_DNA"/>
</dbReference>
<keyword evidence="3" id="KW-0804">Transcription</keyword>
<sequence length="202" mass="21645">MTAGSGPAKTEARKPRADAQRNRDRLLEAAKAAFADLGPEVSLEEIARRAGVGIGTLYRHFPTRDAIVAAVYRHEVEQLAGAATHLLETLPPGEALHQWMRLFVDYVATKKVMAAALSAIVDGPTRLYASSGPRITEAMDLLVGRAKASGEIRADTDANDLLRALVGFAYANLSPSASPDPGWRDSALRLIDVLMAGLKSTR</sequence>
<name>A0A1T4JN99_9HYPH</name>
<proteinExistence type="predicted"/>
<dbReference type="InterPro" id="IPR001647">
    <property type="entry name" value="HTH_TetR"/>
</dbReference>
<dbReference type="SUPFAM" id="SSF48498">
    <property type="entry name" value="Tetracyclin repressor-like, C-terminal domain"/>
    <property type="match status" value="1"/>
</dbReference>
<evidence type="ECO:0000256" key="2">
    <source>
        <dbReference type="ARBA" id="ARBA00023125"/>
    </source>
</evidence>
<dbReference type="PANTHER" id="PTHR30055:SF234">
    <property type="entry name" value="HTH-TYPE TRANSCRIPTIONAL REGULATOR BETI"/>
    <property type="match status" value="1"/>
</dbReference>
<dbReference type="STRING" id="225324.SAMN02745126_00225"/>
<dbReference type="InterPro" id="IPR036271">
    <property type="entry name" value="Tet_transcr_reg_TetR-rel_C_sf"/>
</dbReference>
<dbReference type="PANTHER" id="PTHR30055">
    <property type="entry name" value="HTH-TYPE TRANSCRIPTIONAL REGULATOR RUTR"/>
    <property type="match status" value="1"/>
</dbReference>
<dbReference type="OrthoDB" id="9803547at2"/>
<dbReference type="GO" id="GO:0000976">
    <property type="term" value="F:transcription cis-regulatory region binding"/>
    <property type="evidence" value="ECO:0007669"/>
    <property type="project" value="TreeGrafter"/>
</dbReference>
<gene>
    <name evidence="7" type="ORF">SAMN02745126_00225</name>
</gene>
<dbReference type="RefSeq" id="WP_085931995.1">
    <property type="nucleotide sequence ID" value="NZ_FUWJ01000001.1"/>
</dbReference>
<dbReference type="SUPFAM" id="SSF46689">
    <property type="entry name" value="Homeodomain-like"/>
    <property type="match status" value="1"/>
</dbReference>
<evidence type="ECO:0000256" key="5">
    <source>
        <dbReference type="SAM" id="MobiDB-lite"/>
    </source>
</evidence>
<keyword evidence="1" id="KW-0805">Transcription regulation</keyword>
<dbReference type="PROSITE" id="PS50977">
    <property type="entry name" value="HTH_TETR_2"/>
    <property type="match status" value="1"/>
</dbReference>
<feature type="DNA-binding region" description="H-T-H motif" evidence="4">
    <location>
        <begin position="42"/>
        <end position="61"/>
    </location>
</feature>
<organism evidence="7 8">
    <name type="scientific">Enhydrobacter aerosaccus</name>
    <dbReference type="NCBI Taxonomy" id="225324"/>
    <lineage>
        <taxon>Bacteria</taxon>
        <taxon>Pseudomonadati</taxon>
        <taxon>Pseudomonadota</taxon>
        <taxon>Alphaproteobacteria</taxon>
        <taxon>Hyphomicrobiales</taxon>
        <taxon>Enhydrobacter</taxon>
    </lineage>
</organism>
<dbReference type="Proteomes" id="UP000190092">
    <property type="component" value="Unassembled WGS sequence"/>
</dbReference>
<dbReference type="Pfam" id="PF00440">
    <property type="entry name" value="TetR_N"/>
    <property type="match status" value="1"/>
</dbReference>
<dbReference type="InterPro" id="IPR009057">
    <property type="entry name" value="Homeodomain-like_sf"/>
</dbReference>
<dbReference type="PRINTS" id="PR00455">
    <property type="entry name" value="HTHTETR"/>
</dbReference>